<dbReference type="GO" id="GO:0052689">
    <property type="term" value="F:carboxylic ester hydrolase activity"/>
    <property type="evidence" value="ECO:0007669"/>
    <property type="project" value="UniProtKB-ARBA"/>
</dbReference>
<evidence type="ECO:0000256" key="1">
    <source>
        <dbReference type="ARBA" id="ARBA00022801"/>
    </source>
</evidence>
<accession>A0A1B8RH21</accession>
<dbReference type="InterPro" id="IPR029058">
    <property type="entry name" value="AB_hydrolase_fold"/>
</dbReference>
<dbReference type="AlphaFoldDB" id="A0A1B8RH21"/>
<name>A0A1B8RH21_RHILT</name>
<organism evidence="4">
    <name type="scientific">Rhizobium leguminosarum bv. trifolii</name>
    <dbReference type="NCBI Taxonomy" id="386"/>
    <lineage>
        <taxon>Bacteria</taxon>
        <taxon>Pseudomonadati</taxon>
        <taxon>Pseudomonadota</taxon>
        <taxon>Alphaproteobacteria</taxon>
        <taxon>Hyphomicrobiales</taxon>
        <taxon>Rhizobiaceae</taxon>
        <taxon>Rhizobium/Agrobacterium group</taxon>
        <taxon>Rhizobium</taxon>
    </lineage>
</organism>
<feature type="chain" id="PRO_5014536366" evidence="2">
    <location>
        <begin position="25"/>
        <end position="284"/>
    </location>
</feature>
<evidence type="ECO:0000256" key="2">
    <source>
        <dbReference type="SAM" id="SignalP"/>
    </source>
</evidence>
<dbReference type="SUPFAM" id="SSF53474">
    <property type="entry name" value="alpha/beta-Hydrolases"/>
    <property type="match status" value="1"/>
</dbReference>
<dbReference type="EMBL" id="KX486807">
    <property type="protein sequence ID" value="AOO89171.1"/>
    <property type="molecule type" value="Genomic_DNA"/>
</dbReference>
<feature type="signal peptide" evidence="2">
    <location>
        <begin position="1"/>
        <end position="24"/>
    </location>
</feature>
<evidence type="ECO:0000259" key="3">
    <source>
        <dbReference type="Pfam" id="PF01738"/>
    </source>
</evidence>
<evidence type="ECO:0000313" key="4">
    <source>
        <dbReference type="EMBL" id="AOO89171.1"/>
    </source>
</evidence>
<dbReference type="InterPro" id="IPR002925">
    <property type="entry name" value="Dienelactn_hydro"/>
</dbReference>
<protein>
    <submittedName>
        <fullName evidence="4">Hydrolase</fullName>
    </submittedName>
</protein>
<reference evidence="4" key="2">
    <citation type="journal article" date="2016" name="Front. Microbiol.">
        <title>The Regulatory Protein RosR Affects Rhizobium leguminosarum bv. trifolii Protein Profiles, Cell Surface Properties, and Symbiosis with Clover.</title>
        <authorList>
            <person name="Rachwal K."/>
            <person name="Boguszewska A."/>
            <person name="Kopcinska J."/>
            <person name="Karas M."/>
            <person name="Tchorzewski M."/>
            <person name="Janczarek M."/>
        </authorList>
    </citation>
    <scope>NUCLEOTIDE SEQUENCE</scope>
    <source>
        <strain evidence="4">Rt24.2</strain>
    </source>
</reference>
<sequence length="284" mass="31199">MHITKLAFGLLLIAIVQLNPAAHADELVRFDSAVVKPSPFLERKAREQGVSLPQAQTTHLLGYLSRPEGDGPFPAVVIMHGCGGIRPNTKTYWPQRLTSWGYVVLVVDSFTTRNIDNTCESYLPERVFDAYGALDFLSTFTFVDARRVGLMGFSAGGIATLEATKAEGNEQFMDRKFKAAVGYYPVCAPHEGDATVPTLILNGELDDWSPAERCRQRVSHLSGKGPPIELNVYPGAYHDFDSPYAAVAKTAFGHREEYNATAAEQSFSSVRAFLSKYLSRAFPG</sequence>
<dbReference type="InterPro" id="IPR050261">
    <property type="entry name" value="FrsA_esterase"/>
</dbReference>
<keyword evidence="2" id="KW-0732">Signal</keyword>
<reference evidence="4" key="1">
    <citation type="journal article" date="2015" name="BMC Genomics">
        <title>Transcriptome profiling of a Rhizobium leguminosarum bv. trifolii rosR mutant reveals the role of the transcriptional regulator RosR in motility, synthesis of cell-surface components, and other cellular processes.</title>
        <authorList>
            <person name="Rachwal K."/>
            <person name="Matczynska E."/>
            <person name="Janczarek M."/>
        </authorList>
    </citation>
    <scope>NUCLEOTIDE SEQUENCE</scope>
    <source>
        <strain evidence="4">Rt24.2</strain>
    </source>
</reference>
<dbReference type="RefSeq" id="WP_065276243.1">
    <property type="nucleotide sequence ID" value="NZ_MAMO01000009.1"/>
</dbReference>
<dbReference type="Pfam" id="PF01738">
    <property type="entry name" value="DLH"/>
    <property type="match status" value="1"/>
</dbReference>
<dbReference type="Gene3D" id="3.40.50.1820">
    <property type="entry name" value="alpha/beta hydrolase"/>
    <property type="match status" value="1"/>
</dbReference>
<keyword evidence="1 4" id="KW-0378">Hydrolase</keyword>
<feature type="domain" description="Dienelactone hydrolase" evidence="3">
    <location>
        <begin position="62"/>
        <end position="277"/>
    </location>
</feature>
<dbReference type="PANTHER" id="PTHR22946:SF9">
    <property type="entry name" value="POLYKETIDE TRANSFERASE AF380"/>
    <property type="match status" value="1"/>
</dbReference>
<proteinExistence type="predicted"/>
<dbReference type="PANTHER" id="PTHR22946">
    <property type="entry name" value="DIENELACTONE HYDROLASE DOMAIN-CONTAINING PROTEIN-RELATED"/>
    <property type="match status" value="1"/>
</dbReference>